<reference evidence="2 4" key="1">
    <citation type="submission" date="2013-02" db="EMBL/GenBank/DDBJ databases">
        <title>The Genome Sequence of Enterococcus gilvus ATCC BAA-350.</title>
        <authorList>
            <consortium name="The Broad Institute Genome Sequencing Platform"/>
            <consortium name="The Broad Institute Genome Sequencing Center for Infectious Disease"/>
            <person name="Earl A.M."/>
            <person name="Gilmore M.S."/>
            <person name="Lebreton F."/>
            <person name="Walker B."/>
            <person name="Young S.K."/>
            <person name="Zeng Q."/>
            <person name="Gargeya S."/>
            <person name="Fitzgerald M."/>
            <person name="Haas B."/>
            <person name="Abouelleil A."/>
            <person name="Alvarado L."/>
            <person name="Arachchi H.M."/>
            <person name="Berlin A.M."/>
            <person name="Chapman S.B."/>
            <person name="Dewar J."/>
            <person name="Goldberg J."/>
            <person name="Griggs A."/>
            <person name="Gujja S."/>
            <person name="Hansen M."/>
            <person name="Howarth C."/>
            <person name="Imamovic A."/>
            <person name="Larimer J."/>
            <person name="McCowan C."/>
            <person name="Murphy C."/>
            <person name="Neiman D."/>
            <person name="Pearson M."/>
            <person name="Priest M."/>
            <person name="Roberts A."/>
            <person name="Saif S."/>
            <person name="Shea T."/>
            <person name="Sisk P."/>
            <person name="Sykes S."/>
            <person name="Wortman J."/>
            <person name="Nusbaum C."/>
            <person name="Birren B."/>
        </authorList>
    </citation>
    <scope>NUCLEOTIDE SEQUENCE [LARGE SCALE GENOMIC DNA]</scope>
    <source>
        <strain evidence="2 4">ATCC BAA-350</strain>
    </source>
</reference>
<comment type="caution">
    <text evidence="2">The sequence shown here is derived from an EMBL/GenBank/DDBJ whole genome shotgun (WGS) entry which is preliminary data.</text>
</comment>
<dbReference type="PATRIC" id="fig|1158614.3.peg.307"/>
<evidence type="ECO:0000313" key="2">
    <source>
        <dbReference type="EMBL" id="EOI58242.1"/>
    </source>
</evidence>
<protein>
    <recommendedName>
        <fullName evidence="6">Tyrosine specific protein phosphatases domain-containing protein</fullName>
    </recommendedName>
</protein>
<dbReference type="eggNOG" id="COG2365">
    <property type="taxonomic scope" value="Bacteria"/>
</dbReference>
<dbReference type="Gene3D" id="3.90.190.10">
    <property type="entry name" value="Protein tyrosine phosphatase superfamily"/>
    <property type="match status" value="1"/>
</dbReference>
<comment type="similarity">
    <text evidence="1">Belongs to the protein-tyrosine phosphatase family.</text>
</comment>
<proteinExistence type="inferred from homology"/>
<dbReference type="InterPro" id="IPR026893">
    <property type="entry name" value="Tyr/Ser_Pase_IphP-type"/>
</dbReference>
<evidence type="ECO:0000313" key="5">
    <source>
        <dbReference type="Proteomes" id="UP000014160"/>
    </source>
</evidence>
<keyword evidence="5" id="KW-1185">Reference proteome</keyword>
<sequence>MLTNFRDIGGVPVKNGRLKEGYFYRSGQLVDLDQSDSYYLMNTCKISKIYDFRSPKERKQAPDKKLGKVSYESIDLLESTNKKDSVSLQAMLKNANNIEAALLTTYEDLVKSDSASIGYRQFLEDILARNSPCIFHCFAGKDRTGVAAALILKIAGASNQDILADYLQTNQSRKKANEILLSPYKDQIDKKTYHALQTALSVKKEYLIHAADQIKECYGCFDSYLERGLGLDRDFQHRFRKQFVAI</sequence>
<dbReference type="InterPro" id="IPR016130">
    <property type="entry name" value="Tyr_Pase_AS"/>
</dbReference>
<dbReference type="Proteomes" id="UP000013750">
    <property type="component" value="Unassembled WGS sequence"/>
</dbReference>
<dbReference type="PROSITE" id="PS00383">
    <property type="entry name" value="TYR_PHOSPHATASE_1"/>
    <property type="match status" value="1"/>
</dbReference>
<dbReference type="PANTHER" id="PTHR31126:SF1">
    <property type="entry name" value="TYROSINE SPECIFIC PROTEIN PHOSPHATASES DOMAIN-CONTAINING PROTEIN"/>
    <property type="match status" value="1"/>
</dbReference>
<dbReference type="EMBL" id="AJDQ01000003">
    <property type="protein sequence ID" value="EOI58242.1"/>
    <property type="molecule type" value="Genomic_DNA"/>
</dbReference>
<gene>
    <name evidence="3" type="ORF">I592_03134</name>
    <name evidence="2" type="ORF">UKC_00314</name>
</gene>
<dbReference type="HOGENOM" id="CLU_057546_0_2_9"/>
<accession>R2Y771</accession>
<dbReference type="Proteomes" id="UP000014160">
    <property type="component" value="Unassembled WGS sequence"/>
</dbReference>
<evidence type="ECO:0008006" key="6">
    <source>
        <dbReference type="Google" id="ProtNLM"/>
    </source>
</evidence>
<dbReference type="SUPFAM" id="SSF52799">
    <property type="entry name" value="(Phosphotyrosine protein) phosphatases II"/>
    <property type="match status" value="1"/>
</dbReference>
<dbReference type="OrthoDB" id="1188001at2"/>
<dbReference type="AlphaFoldDB" id="R2Y771"/>
<name>R2Y771_9ENTE</name>
<dbReference type="InterPro" id="IPR029021">
    <property type="entry name" value="Prot-tyrosine_phosphatase-like"/>
</dbReference>
<reference evidence="3 5" key="2">
    <citation type="submission" date="2013-03" db="EMBL/GenBank/DDBJ databases">
        <title>The Genome Sequence of Enterococcus gilvus ATCC BAA-350 (PacBio/Illumina hybrid assembly).</title>
        <authorList>
            <consortium name="The Broad Institute Genomics Platform"/>
            <consortium name="The Broad Institute Genome Sequencing Center for Infectious Disease"/>
            <person name="Earl A."/>
            <person name="Russ C."/>
            <person name="Gilmore M."/>
            <person name="Surin D."/>
            <person name="Walker B."/>
            <person name="Young S."/>
            <person name="Zeng Q."/>
            <person name="Gargeya S."/>
            <person name="Fitzgerald M."/>
            <person name="Haas B."/>
            <person name="Abouelleil A."/>
            <person name="Allen A.W."/>
            <person name="Alvarado L."/>
            <person name="Arachchi H.M."/>
            <person name="Berlin A.M."/>
            <person name="Chapman S.B."/>
            <person name="Gainer-Dewar J."/>
            <person name="Goldberg J."/>
            <person name="Griggs A."/>
            <person name="Gujja S."/>
            <person name="Hansen M."/>
            <person name="Howarth C."/>
            <person name="Imamovic A."/>
            <person name="Ireland A."/>
            <person name="Larimer J."/>
            <person name="McCowan C."/>
            <person name="Murphy C."/>
            <person name="Pearson M."/>
            <person name="Poon T.W."/>
            <person name="Priest M."/>
            <person name="Roberts A."/>
            <person name="Saif S."/>
            <person name="Shea T."/>
            <person name="Sisk P."/>
            <person name="Sykes S."/>
            <person name="Wortman J."/>
            <person name="Nusbaum C."/>
            <person name="Birren B."/>
        </authorList>
    </citation>
    <scope>NUCLEOTIDE SEQUENCE [LARGE SCALE GENOMIC DNA]</scope>
    <source>
        <strain evidence="3 5">ATCC BAA-350</strain>
    </source>
</reference>
<dbReference type="GO" id="GO:0004721">
    <property type="term" value="F:phosphoprotein phosphatase activity"/>
    <property type="evidence" value="ECO:0007669"/>
    <property type="project" value="InterPro"/>
</dbReference>
<dbReference type="PANTHER" id="PTHR31126">
    <property type="entry name" value="TYROSINE-PROTEIN PHOSPHATASE"/>
    <property type="match status" value="1"/>
</dbReference>
<evidence type="ECO:0000313" key="4">
    <source>
        <dbReference type="Proteomes" id="UP000013750"/>
    </source>
</evidence>
<evidence type="ECO:0000313" key="3">
    <source>
        <dbReference type="EMBL" id="EOW78996.1"/>
    </source>
</evidence>
<evidence type="ECO:0000256" key="1">
    <source>
        <dbReference type="ARBA" id="ARBA00009580"/>
    </source>
</evidence>
<organism evidence="2 4">
    <name type="scientific">Enterococcus gilvus ATCC BAA-350</name>
    <dbReference type="NCBI Taxonomy" id="1158614"/>
    <lineage>
        <taxon>Bacteria</taxon>
        <taxon>Bacillati</taxon>
        <taxon>Bacillota</taxon>
        <taxon>Bacilli</taxon>
        <taxon>Lactobacillales</taxon>
        <taxon>Enterococcaceae</taxon>
        <taxon>Enterococcus</taxon>
    </lineage>
</organism>
<dbReference type="Pfam" id="PF13350">
    <property type="entry name" value="Y_phosphatase3"/>
    <property type="match status" value="1"/>
</dbReference>
<dbReference type="RefSeq" id="WP_010778765.1">
    <property type="nucleotide sequence ID" value="NZ_ASWH01000002.1"/>
</dbReference>
<dbReference type="EMBL" id="ASWH01000002">
    <property type="protein sequence ID" value="EOW78996.1"/>
    <property type="molecule type" value="Genomic_DNA"/>
</dbReference>